<evidence type="ECO:0000256" key="4">
    <source>
        <dbReference type="ARBA" id="ARBA00023242"/>
    </source>
</evidence>
<dbReference type="CDD" id="cd22933">
    <property type="entry name" value="HFD_HFI1"/>
    <property type="match status" value="1"/>
</dbReference>
<protein>
    <submittedName>
        <fullName evidence="6">11189_t:CDS:1</fullName>
    </submittedName>
</protein>
<dbReference type="GO" id="GO:0005634">
    <property type="term" value="C:nucleus"/>
    <property type="evidence" value="ECO:0007669"/>
    <property type="project" value="UniProtKB-SubCell"/>
</dbReference>
<evidence type="ECO:0000313" key="7">
    <source>
        <dbReference type="Proteomes" id="UP000789572"/>
    </source>
</evidence>
<dbReference type="PANTHER" id="PTHR21277:SF5">
    <property type="entry name" value="TRANSCRIPTIONAL ADAPTER 1"/>
    <property type="match status" value="1"/>
</dbReference>
<dbReference type="GO" id="GO:0006357">
    <property type="term" value="P:regulation of transcription by RNA polymerase II"/>
    <property type="evidence" value="ECO:0007669"/>
    <property type="project" value="TreeGrafter"/>
</dbReference>
<keyword evidence="4" id="KW-0539">Nucleus</keyword>
<keyword evidence="2" id="KW-0805">Transcription regulation</keyword>
<proteinExistence type="predicted"/>
<dbReference type="AlphaFoldDB" id="A0A9N9ABB3"/>
<evidence type="ECO:0000256" key="2">
    <source>
        <dbReference type="ARBA" id="ARBA00023015"/>
    </source>
</evidence>
<feature type="region of interest" description="Disordered" evidence="5">
    <location>
        <begin position="1"/>
        <end position="57"/>
    </location>
</feature>
<accession>A0A9N9ABB3</accession>
<dbReference type="InterPro" id="IPR024738">
    <property type="entry name" value="Hfi1/Tada1"/>
</dbReference>
<dbReference type="Proteomes" id="UP000789572">
    <property type="component" value="Unassembled WGS sequence"/>
</dbReference>
<dbReference type="Pfam" id="PF12767">
    <property type="entry name" value="SAGA-Tad1"/>
    <property type="match status" value="1"/>
</dbReference>
<organism evidence="6 7">
    <name type="scientific">Paraglomus occultum</name>
    <dbReference type="NCBI Taxonomy" id="144539"/>
    <lineage>
        <taxon>Eukaryota</taxon>
        <taxon>Fungi</taxon>
        <taxon>Fungi incertae sedis</taxon>
        <taxon>Mucoromycota</taxon>
        <taxon>Glomeromycotina</taxon>
        <taxon>Glomeromycetes</taxon>
        <taxon>Paraglomerales</taxon>
        <taxon>Paraglomeraceae</taxon>
        <taxon>Paraglomus</taxon>
    </lineage>
</organism>
<dbReference type="GO" id="GO:0000124">
    <property type="term" value="C:SAGA complex"/>
    <property type="evidence" value="ECO:0007669"/>
    <property type="project" value="TreeGrafter"/>
</dbReference>
<dbReference type="EMBL" id="CAJVPJ010000437">
    <property type="protein sequence ID" value="CAG8524606.1"/>
    <property type="molecule type" value="Genomic_DNA"/>
</dbReference>
<evidence type="ECO:0000256" key="5">
    <source>
        <dbReference type="SAM" id="MobiDB-lite"/>
    </source>
</evidence>
<dbReference type="GO" id="GO:0003713">
    <property type="term" value="F:transcription coactivator activity"/>
    <property type="evidence" value="ECO:0007669"/>
    <property type="project" value="TreeGrafter"/>
</dbReference>
<sequence>MHPTKLTLSPQTQTHKQIKAQSRSMPPTKAPLTKPSVPRPTTTPQRPIGPFEHIPRQQNGRYDAVAIKVKLMESLGEKATRYWGQLKKYLIGKLSIGELRDVATNLLTKEQMELHNTLILAIIHNASQKESPPPDIQANGPWKRKHGFGDDDDDRTATQSDAKRRRLKRLVMSLPREERERIKMIRVRIMGSFPLPYLPTEVSASPTQVKERSYHDAFTQSLPHPPIRQKLPVFALPDFVPIPPKHVDDMRPQTCQEMLALPDADALKRRLIHIAQANGLASIQDECVPFMRFALESHLKNILGNAIQKVRTGGSLGISTADFRMNKKLHAAVGSTQKNTLTAHDLAFSFEVSPHILVEPSDARERLTSDVLTDDDDD</sequence>
<name>A0A9N9ABB3_9GLOM</name>
<evidence type="ECO:0000256" key="1">
    <source>
        <dbReference type="ARBA" id="ARBA00004123"/>
    </source>
</evidence>
<gene>
    <name evidence="6" type="ORF">POCULU_LOCUS3753</name>
</gene>
<keyword evidence="7" id="KW-1185">Reference proteome</keyword>
<dbReference type="OrthoDB" id="10264870at2759"/>
<feature type="compositionally biased region" description="Polar residues" evidence="5">
    <location>
        <begin position="1"/>
        <end position="25"/>
    </location>
</feature>
<reference evidence="6" key="1">
    <citation type="submission" date="2021-06" db="EMBL/GenBank/DDBJ databases">
        <authorList>
            <person name="Kallberg Y."/>
            <person name="Tangrot J."/>
            <person name="Rosling A."/>
        </authorList>
    </citation>
    <scope>NUCLEOTIDE SEQUENCE</scope>
    <source>
        <strain evidence="6">IA702</strain>
    </source>
</reference>
<evidence type="ECO:0000313" key="6">
    <source>
        <dbReference type="EMBL" id="CAG8524606.1"/>
    </source>
</evidence>
<evidence type="ECO:0000256" key="3">
    <source>
        <dbReference type="ARBA" id="ARBA00023163"/>
    </source>
</evidence>
<feature type="region of interest" description="Disordered" evidence="5">
    <location>
        <begin position="126"/>
        <end position="166"/>
    </location>
</feature>
<comment type="subcellular location">
    <subcellularLocation>
        <location evidence="1">Nucleus</location>
    </subcellularLocation>
</comment>
<comment type="caution">
    <text evidence="6">The sequence shown here is derived from an EMBL/GenBank/DDBJ whole genome shotgun (WGS) entry which is preliminary data.</text>
</comment>
<dbReference type="PANTHER" id="PTHR21277">
    <property type="entry name" value="TRANSCRIPTIONAL ADAPTER 1"/>
    <property type="match status" value="1"/>
</dbReference>
<keyword evidence="3" id="KW-0804">Transcription</keyword>